<sequence length="55" mass="5839">MHLGAHSNAEIRESGFGIGKSKAICSGLTEAGRRSLLRIPNPESLISGRFSRSGQ</sequence>
<evidence type="ECO:0000313" key="2">
    <source>
        <dbReference type="Proteomes" id="UP000023435"/>
    </source>
</evidence>
<name>A0A120AFW4_9GAMM</name>
<dbReference type="EMBL" id="JAJA02000001">
    <property type="protein sequence ID" value="KWS03633.1"/>
    <property type="molecule type" value="Genomic_DNA"/>
</dbReference>
<protein>
    <submittedName>
        <fullName evidence="1">Uncharacterized protein</fullName>
    </submittedName>
</protein>
<dbReference type="Proteomes" id="UP000023435">
    <property type="component" value="Unassembled WGS sequence"/>
</dbReference>
<comment type="caution">
    <text evidence="1">The sequence shown here is derived from an EMBL/GenBank/DDBJ whole genome shotgun (WGS) entry which is preliminary data.</text>
</comment>
<proteinExistence type="predicted"/>
<organism evidence="1 2">
    <name type="scientific">Lysobacter capsici AZ78</name>
    <dbReference type="NCBI Taxonomy" id="1444315"/>
    <lineage>
        <taxon>Bacteria</taxon>
        <taxon>Pseudomonadati</taxon>
        <taxon>Pseudomonadota</taxon>
        <taxon>Gammaproteobacteria</taxon>
        <taxon>Lysobacterales</taxon>
        <taxon>Lysobacteraceae</taxon>
        <taxon>Lysobacter</taxon>
    </lineage>
</organism>
<accession>A0A120AFW4</accession>
<dbReference type="AlphaFoldDB" id="A0A120AFW4"/>
<keyword evidence="2" id="KW-1185">Reference proteome</keyword>
<gene>
    <name evidence="1" type="ORF">AZ78_1181</name>
</gene>
<reference evidence="1 2" key="1">
    <citation type="journal article" date="2014" name="Genome Announc.">
        <title>Draft Genome Sequence of Lysobacter capsici AZ78, a Bacterium Antagonistic to Plant-Pathogenic Oomycetes.</title>
        <authorList>
            <person name="Puopolo G."/>
            <person name="Sonego P."/>
            <person name="Engelen K."/>
            <person name="Pertot I."/>
        </authorList>
    </citation>
    <scope>NUCLEOTIDE SEQUENCE [LARGE SCALE GENOMIC DNA]</scope>
    <source>
        <strain evidence="1 2">AZ78</strain>
    </source>
</reference>
<evidence type="ECO:0000313" key="1">
    <source>
        <dbReference type="EMBL" id="KWS03633.1"/>
    </source>
</evidence>